<dbReference type="Gene3D" id="2.60.40.150">
    <property type="entry name" value="C2 domain"/>
    <property type="match status" value="1"/>
</dbReference>
<dbReference type="KEGG" id="muo:115457561"/>
<feature type="compositionally biased region" description="Basic and acidic residues" evidence="2">
    <location>
        <begin position="262"/>
        <end position="276"/>
    </location>
</feature>
<feature type="region of interest" description="Disordered" evidence="2">
    <location>
        <begin position="204"/>
        <end position="240"/>
    </location>
</feature>
<dbReference type="InterPro" id="IPR039889">
    <property type="entry name" value="CCD33"/>
</dbReference>
<feature type="compositionally biased region" description="Low complexity" evidence="2">
    <location>
        <begin position="277"/>
        <end position="294"/>
    </location>
</feature>
<protein>
    <submittedName>
        <fullName evidence="4">Coiled-coil domain-containing protein 33</fullName>
    </submittedName>
</protein>
<feature type="region of interest" description="Disordered" evidence="2">
    <location>
        <begin position="262"/>
        <end position="302"/>
    </location>
</feature>
<evidence type="ECO:0000256" key="2">
    <source>
        <dbReference type="SAM" id="MobiDB-lite"/>
    </source>
</evidence>
<keyword evidence="3" id="KW-1185">Reference proteome</keyword>
<dbReference type="AlphaFoldDB" id="A0A6P7WP87"/>
<organism evidence="3 4">
    <name type="scientific">Microcaecilia unicolor</name>
    <dbReference type="NCBI Taxonomy" id="1415580"/>
    <lineage>
        <taxon>Eukaryota</taxon>
        <taxon>Metazoa</taxon>
        <taxon>Chordata</taxon>
        <taxon>Craniata</taxon>
        <taxon>Vertebrata</taxon>
        <taxon>Euteleostomi</taxon>
        <taxon>Amphibia</taxon>
        <taxon>Gymnophiona</taxon>
        <taxon>Siphonopidae</taxon>
        <taxon>Microcaecilia</taxon>
    </lineage>
</organism>
<keyword evidence="1" id="KW-0175">Coiled coil</keyword>
<dbReference type="OrthoDB" id="552574at2759"/>
<gene>
    <name evidence="4" type="primary">CCDC33</name>
</gene>
<dbReference type="CTD" id="80125"/>
<evidence type="ECO:0000313" key="4">
    <source>
        <dbReference type="RefSeq" id="XP_030042881.1"/>
    </source>
</evidence>
<dbReference type="PANTHER" id="PTHR21623">
    <property type="entry name" value="SPERIOLIN-BINDING FACTOR"/>
    <property type="match status" value="1"/>
</dbReference>
<sequence length="1115" mass="126283">MFGGYPGAMATQRRVPVPTVLQRSWLKLEEKILDFEFEILNVQFNKVGHYSLRLTVENPLMEESGAGVQLRVNDGDTLYTSSGTTDSIEQSNLNDIHTFGRKKFVFTLPQGFCKNDKNHDVRLRIEALRVNGSSVNSQKVGEAFFAIYPRTNQPRINLRAGKGDHLYHYDNIMTLLRVQDDKLTMHCGRLAYTVAFHEHWPRVLKETPSPSGKPSPRLTISGEKEHDETHTPRVHIYTQPEEILHPGFTLRVTRDAHSLLPEPLHEQEPDASKDSPEPMSESSDESLSISYSPDPGRNLAKKLPSDASFHLSTPDYSPEPLLVTQTHVIEVPPQENEPLITSINDDLHVARPGTELVSIILHGAANLPICSIGYVPRPFVTAKSASDEKKKWAAQGVTHACQYPTQSPTWQEKLTLEIDSEDIEHEAVILSVADSETKELLVTYKFPVNYLQPFHHYYLEMVQPFKNSPEVRLYATIIRKGSHIPRPSGFMYAAMEVLLHAFEEPLRIPAGPLISVARIVPNYKVYQNIMLERPPAASGIMATTVLFPNPAASYFNVLPVASCGHPQVSPLGMPPEQPVWNCFYLFQGQDGVTLFSEGAALVLEYYPVTSMSDMIPWHLQTPLGFSVVVLNQYIYHKLMADGSQHGLRLVKVPVQGTSLRTIYDSVPTVGLSLLLINSERPDTCLHKVDPHLLQVVEGHMDTVDTVEPWVDPQIQDQQVLSLDSDEQEELLPQPSEKFLRSFDVLEQEDISLPSHDAVAEILPNYQLLYREKHALPKKEKAISKKGRPPAELELTNVEFPSSSMVAKIQGYTARDYQERELDNYRTAMQRMADDLIILRKQIASLEAENSQLRSNLTLHQDVGRTLLDDTDIDVMTKAEIADRIVSLKHKLANESAELRQMKSKVQQLQNELIRKNDREKELVLLQRAHQQQQAVLKKHEEKLSKTKALEETIRQQEKVIETMEGLLNNKLKDYLRAKETKKGPGGVDDTVQKEVLSTLLAENTRLRGEMDRLRFQQGPIILQQQGMPHDSFPDSEKLNLLAKLEKAQARIEMLESQLEETARKWGRQKQDLLTRLSEQDNGFARTSTMILHDFPTMNNPAASPNLRRHQKLDPL</sequence>
<dbReference type="GeneID" id="115457561"/>
<accession>A0A6P7WP87</accession>
<feature type="compositionally biased region" description="Basic and acidic residues" evidence="2">
    <location>
        <begin position="222"/>
        <end position="231"/>
    </location>
</feature>
<dbReference type="FunCoup" id="A0A6P7WP87">
    <property type="interactions" value="124"/>
</dbReference>
<evidence type="ECO:0000256" key="1">
    <source>
        <dbReference type="SAM" id="Coils"/>
    </source>
</evidence>
<name>A0A6P7WP87_9AMPH</name>
<feature type="coiled-coil region" evidence="1">
    <location>
        <begin position="1037"/>
        <end position="1064"/>
    </location>
</feature>
<dbReference type="RefSeq" id="XP_030042881.1">
    <property type="nucleotide sequence ID" value="XM_030187021.1"/>
</dbReference>
<dbReference type="Proteomes" id="UP000515156">
    <property type="component" value="Chromosome 1"/>
</dbReference>
<dbReference type="InParanoid" id="A0A6P7WP87"/>
<dbReference type="SUPFAM" id="SSF49562">
    <property type="entry name" value="C2 domain (Calcium/lipid-binding domain, CaLB)"/>
    <property type="match status" value="1"/>
</dbReference>
<reference evidence="4" key="1">
    <citation type="submission" date="2025-08" db="UniProtKB">
        <authorList>
            <consortium name="RefSeq"/>
        </authorList>
    </citation>
    <scope>IDENTIFICATION</scope>
</reference>
<dbReference type="GO" id="GO:0005777">
    <property type="term" value="C:peroxisome"/>
    <property type="evidence" value="ECO:0007669"/>
    <property type="project" value="TreeGrafter"/>
</dbReference>
<dbReference type="PANTHER" id="PTHR21623:SF2">
    <property type="entry name" value="COILED-COIL DOMAIN-CONTAINING PROTEIN 33"/>
    <property type="match status" value="1"/>
</dbReference>
<evidence type="ECO:0000313" key="3">
    <source>
        <dbReference type="Proteomes" id="UP000515156"/>
    </source>
</evidence>
<dbReference type="InterPro" id="IPR035892">
    <property type="entry name" value="C2_domain_sf"/>
</dbReference>
<proteinExistence type="predicted"/>
<feature type="coiled-coil region" evidence="1">
    <location>
        <begin position="828"/>
        <end position="966"/>
    </location>
</feature>